<gene>
    <name evidence="2" type="ORF">PCOR1329_LOCUS41324</name>
</gene>
<evidence type="ECO:0000256" key="1">
    <source>
        <dbReference type="SAM" id="MobiDB-lite"/>
    </source>
</evidence>
<proteinExistence type="predicted"/>
<evidence type="ECO:0000313" key="3">
    <source>
        <dbReference type="Proteomes" id="UP001189429"/>
    </source>
</evidence>
<dbReference type="Proteomes" id="UP001189429">
    <property type="component" value="Unassembled WGS sequence"/>
</dbReference>
<feature type="compositionally biased region" description="Basic residues" evidence="1">
    <location>
        <begin position="34"/>
        <end position="46"/>
    </location>
</feature>
<comment type="caution">
    <text evidence="2">The sequence shown here is derived from an EMBL/GenBank/DDBJ whole genome shotgun (WGS) entry which is preliminary data.</text>
</comment>
<keyword evidence="3" id="KW-1185">Reference proteome</keyword>
<evidence type="ECO:0000313" key="2">
    <source>
        <dbReference type="EMBL" id="CAK0848376.1"/>
    </source>
</evidence>
<accession>A0ABN9TQZ4</accession>
<feature type="compositionally biased region" description="Polar residues" evidence="1">
    <location>
        <begin position="1"/>
        <end position="21"/>
    </location>
</feature>
<dbReference type="EMBL" id="CAUYUJ010014972">
    <property type="protein sequence ID" value="CAK0848376.1"/>
    <property type="molecule type" value="Genomic_DNA"/>
</dbReference>
<protein>
    <submittedName>
        <fullName evidence="2">Uncharacterized protein</fullName>
    </submittedName>
</protein>
<reference evidence="2" key="1">
    <citation type="submission" date="2023-10" db="EMBL/GenBank/DDBJ databases">
        <authorList>
            <person name="Chen Y."/>
            <person name="Shah S."/>
            <person name="Dougan E. K."/>
            <person name="Thang M."/>
            <person name="Chan C."/>
        </authorList>
    </citation>
    <scope>NUCLEOTIDE SEQUENCE [LARGE SCALE GENOMIC DNA]</scope>
</reference>
<feature type="region of interest" description="Disordered" evidence="1">
    <location>
        <begin position="1"/>
        <end position="76"/>
    </location>
</feature>
<name>A0ABN9TQZ4_9DINO</name>
<organism evidence="2 3">
    <name type="scientific">Prorocentrum cordatum</name>
    <dbReference type="NCBI Taxonomy" id="2364126"/>
    <lineage>
        <taxon>Eukaryota</taxon>
        <taxon>Sar</taxon>
        <taxon>Alveolata</taxon>
        <taxon>Dinophyceae</taxon>
        <taxon>Prorocentrales</taxon>
        <taxon>Prorocentraceae</taxon>
        <taxon>Prorocentrum</taxon>
    </lineage>
</organism>
<sequence>MPVTRSATTGKLSWRPTSQAGAPSPSGRNPPALRGRRPSGPPRRRSGAPPGPSPPPLAGRRRAAAHAAESVGVRRQERAIGADRPYLKHQRVQPRTVALRCEAHRKFSQWAAEQHLRQVSMGETDLAMTRYLDHMYFQGLSIVHSRDAVHGAIFAKDYPRRSPTTMHRAKDALAGWLKAGPDRVRDPLPWEAAVLIADNLAERDREGVAAAGALLISFDGYIRPSNTLAITSREVSQRQAGSNPSYPSLVVTIAPQADDRGQQPAPSTKSGGRDCAIVFGDQASLKANRGICRDALLWASRKARRGRPMFDISLAKYEQLFNQAVSDVKLSSLRVTPRCARRGGPSADAALKLRPLEAIQKRGLWRSASSVRRYEKHGTLTPHIAKMTSSQLRSVPAALRRLQNMFIISHPPCPNSPFYGVRDEVIISIIQVFLLCCGDSTAEATFLSGTLWLKSYLSRFAHCMALLPTSALVARVERPTDA</sequence>